<keyword evidence="4" id="KW-1185">Reference proteome</keyword>
<sequence>MKFSFPLCVVILLCVVALTSAAASEISHASTNKRKTVEKQENVANTTVVRVSSHKDGNKYELVENKEFIVDDMKVPKGIIHRRVRPNRSSALSLKQHFIFTSTTGLIYGLSLLLVLPLALIP</sequence>
<organism evidence="3 4">
    <name type="scientific">Nicotiana attenuata</name>
    <name type="common">Coyote tobacco</name>
    <dbReference type="NCBI Taxonomy" id="49451"/>
    <lineage>
        <taxon>Eukaryota</taxon>
        <taxon>Viridiplantae</taxon>
        <taxon>Streptophyta</taxon>
        <taxon>Embryophyta</taxon>
        <taxon>Tracheophyta</taxon>
        <taxon>Spermatophyta</taxon>
        <taxon>Magnoliopsida</taxon>
        <taxon>eudicotyledons</taxon>
        <taxon>Gunneridae</taxon>
        <taxon>Pentapetalae</taxon>
        <taxon>asterids</taxon>
        <taxon>lamiids</taxon>
        <taxon>Solanales</taxon>
        <taxon>Solanaceae</taxon>
        <taxon>Nicotianoideae</taxon>
        <taxon>Nicotianeae</taxon>
        <taxon>Nicotiana</taxon>
    </lineage>
</organism>
<evidence type="ECO:0000313" key="4">
    <source>
        <dbReference type="Proteomes" id="UP000187609"/>
    </source>
</evidence>
<evidence type="ECO:0000256" key="2">
    <source>
        <dbReference type="SAM" id="SignalP"/>
    </source>
</evidence>
<evidence type="ECO:0000313" key="3">
    <source>
        <dbReference type="EMBL" id="OIT34208.1"/>
    </source>
</evidence>
<name>A0A314KXN5_NICAT</name>
<comment type="caution">
    <text evidence="3">The sequence shown here is derived from an EMBL/GenBank/DDBJ whole genome shotgun (WGS) entry which is preliminary data.</text>
</comment>
<keyword evidence="2" id="KW-0732">Signal</keyword>
<gene>
    <name evidence="3" type="ORF">A4A49_23477</name>
</gene>
<dbReference type="Proteomes" id="UP000187609">
    <property type="component" value="Unassembled WGS sequence"/>
</dbReference>
<evidence type="ECO:0000256" key="1">
    <source>
        <dbReference type="SAM" id="Phobius"/>
    </source>
</evidence>
<dbReference type="Gramene" id="OIT34208">
    <property type="protein sequence ID" value="OIT34208"/>
    <property type="gene ID" value="A4A49_23477"/>
</dbReference>
<keyword evidence="1" id="KW-0472">Membrane</keyword>
<protein>
    <submittedName>
        <fullName evidence="3">Uncharacterized protein</fullName>
    </submittedName>
</protein>
<keyword evidence="1" id="KW-1133">Transmembrane helix</keyword>
<accession>A0A314KXN5</accession>
<reference evidence="3" key="1">
    <citation type="submission" date="2016-11" db="EMBL/GenBank/DDBJ databases">
        <title>The genome of Nicotiana attenuata.</title>
        <authorList>
            <person name="Xu S."/>
            <person name="Brockmoeller T."/>
            <person name="Gaquerel E."/>
            <person name="Navarro A."/>
            <person name="Kuhl H."/>
            <person name="Gase K."/>
            <person name="Ling Z."/>
            <person name="Zhou W."/>
            <person name="Kreitzer C."/>
            <person name="Stanke M."/>
            <person name="Tang H."/>
            <person name="Lyons E."/>
            <person name="Pandey P."/>
            <person name="Pandey S.P."/>
            <person name="Timmermann B."/>
            <person name="Baldwin I.T."/>
        </authorList>
    </citation>
    <scope>NUCLEOTIDE SEQUENCE [LARGE SCALE GENOMIC DNA]</scope>
    <source>
        <strain evidence="3">UT</strain>
    </source>
</reference>
<keyword evidence="1" id="KW-0812">Transmembrane</keyword>
<feature type="transmembrane region" description="Helical" evidence="1">
    <location>
        <begin position="98"/>
        <end position="121"/>
    </location>
</feature>
<dbReference type="EMBL" id="MJEQ01000744">
    <property type="protein sequence ID" value="OIT34208.1"/>
    <property type="molecule type" value="Genomic_DNA"/>
</dbReference>
<feature type="signal peptide" evidence="2">
    <location>
        <begin position="1"/>
        <end position="23"/>
    </location>
</feature>
<dbReference type="AlphaFoldDB" id="A0A314KXN5"/>
<feature type="chain" id="PRO_5016296136" evidence="2">
    <location>
        <begin position="24"/>
        <end position="122"/>
    </location>
</feature>
<proteinExistence type="predicted"/>